<name>A0A754PE20_SALER</name>
<dbReference type="InterPro" id="IPR053982">
    <property type="entry name" value="Gp44/GpP-like_C"/>
</dbReference>
<dbReference type="Gene3D" id="2.30.300.10">
    <property type="entry name" value="Baseplate protein-like domain - beta roll fold"/>
    <property type="match status" value="1"/>
</dbReference>
<reference evidence="2" key="2">
    <citation type="submission" date="2020-02" db="EMBL/GenBank/DDBJ databases">
        <authorList>
            <consortium name="NCBI Pathogen Detection Project"/>
        </authorList>
    </citation>
    <scope>NUCLEOTIDE SEQUENCE</scope>
    <source>
        <strain evidence="2">MA.NL_A26</strain>
    </source>
</reference>
<protein>
    <submittedName>
        <fullName evidence="2">Baseplate protein</fullName>
    </submittedName>
</protein>
<reference evidence="2" key="1">
    <citation type="journal article" date="2018" name="Genome Biol.">
        <title>SKESA: strategic k-mer extension for scrupulous assemblies.</title>
        <authorList>
            <person name="Souvorov A."/>
            <person name="Agarwala R."/>
            <person name="Lipman D.J."/>
        </authorList>
    </citation>
    <scope>NUCLEOTIDE SEQUENCE</scope>
    <source>
        <strain evidence="2">MA.NL_A26</strain>
    </source>
</reference>
<sequence>RCEFEARQRAAKTLETTYTVQGWRQGNGELWKPNQAVVVYDPLNGFDNETLVIAEVTYSQDNNGTLTEIRVGPADAYLPEPFRPKAKKKASEEADF</sequence>
<comment type="caution">
    <text evidence="2">The sequence shown here is derived from an EMBL/GenBank/DDBJ whole genome shotgun (WGS) entry which is preliminary data.</text>
</comment>
<evidence type="ECO:0000313" key="2">
    <source>
        <dbReference type="EMBL" id="HAF8885764.1"/>
    </source>
</evidence>
<dbReference type="SUPFAM" id="SSF69279">
    <property type="entry name" value="Phage tail proteins"/>
    <property type="match status" value="1"/>
</dbReference>
<gene>
    <name evidence="2" type="ORF">G5T71_004523</name>
</gene>
<proteinExistence type="predicted"/>
<evidence type="ECO:0000259" key="1">
    <source>
        <dbReference type="Pfam" id="PF21929"/>
    </source>
</evidence>
<dbReference type="AlphaFoldDB" id="A0A754PE20"/>
<organism evidence="2">
    <name type="scientific">Salmonella enterica</name>
    <name type="common">Salmonella choleraesuis</name>
    <dbReference type="NCBI Taxonomy" id="28901"/>
    <lineage>
        <taxon>Bacteria</taxon>
        <taxon>Pseudomonadati</taxon>
        <taxon>Pseudomonadota</taxon>
        <taxon>Gammaproteobacteria</taxon>
        <taxon>Enterobacterales</taxon>
        <taxon>Enterobacteriaceae</taxon>
        <taxon>Salmonella</taxon>
    </lineage>
</organism>
<accession>A0A754PE20</accession>
<dbReference type="Pfam" id="PF21929">
    <property type="entry name" value="GpP_4th"/>
    <property type="match status" value="1"/>
</dbReference>
<feature type="non-terminal residue" evidence="2">
    <location>
        <position position="1"/>
    </location>
</feature>
<dbReference type="EMBL" id="DAAWPQ010000031">
    <property type="protein sequence ID" value="HAF8885764.1"/>
    <property type="molecule type" value="Genomic_DNA"/>
</dbReference>
<feature type="domain" description="Baseplate hub protein gp44/GpP-like C-terminal" evidence="1">
    <location>
        <begin position="1"/>
        <end position="80"/>
    </location>
</feature>